<sequence length="140" mass="15763">MSATEPPFPSPAIAAAFAAFPDAVRPQLLRVRELIFETARRTAGIGRIEETLKWGQPAYLTPETRSGSTIRLGIPKSPSDGWALFVHCQTSLIRQFREHYPDRFTFEGNRALLFRPDEVIPEDALSHCLALALTYHQKRS</sequence>
<dbReference type="EMBL" id="JAWLIP010000003">
    <property type="protein sequence ID" value="MDV6226386.1"/>
    <property type="molecule type" value="Genomic_DNA"/>
</dbReference>
<proteinExistence type="predicted"/>
<dbReference type="RefSeq" id="WP_206546664.1">
    <property type="nucleotide sequence ID" value="NZ_CP177239.1"/>
</dbReference>
<dbReference type="Pfam" id="PF08818">
    <property type="entry name" value="DUF1801"/>
    <property type="match status" value="1"/>
</dbReference>
<evidence type="ECO:0000313" key="3">
    <source>
        <dbReference type="Proteomes" id="UP001185659"/>
    </source>
</evidence>
<gene>
    <name evidence="2" type="ORF">R2G56_08825</name>
</gene>
<protein>
    <submittedName>
        <fullName evidence="2">DUF1801 domain-containing protein</fullName>
    </submittedName>
</protein>
<feature type="domain" description="YdhG-like" evidence="1">
    <location>
        <begin position="25"/>
        <end position="132"/>
    </location>
</feature>
<name>A0ABU4AJS4_9HYPH</name>
<accession>A0ABU4AJS4</accession>
<dbReference type="InterPro" id="IPR014922">
    <property type="entry name" value="YdhG-like"/>
</dbReference>
<evidence type="ECO:0000313" key="2">
    <source>
        <dbReference type="EMBL" id="MDV6226386.1"/>
    </source>
</evidence>
<comment type="caution">
    <text evidence="2">The sequence shown here is derived from an EMBL/GenBank/DDBJ whole genome shotgun (WGS) entry which is preliminary data.</text>
</comment>
<keyword evidence="3" id="KW-1185">Reference proteome</keyword>
<evidence type="ECO:0000259" key="1">
    <source>
        <dbReference type="Pfam" id="PF08818"/>
    </source>
</evidence>
<dbReference type="Proteomes" id="UP001185659">
    <property type="component" value="Unassembled WGS sequence"/>
</dbReference>
<organism evidence="2 3">
    <name type="scientific">Nitratireductor aquimarinus</name>
    <dbReference type="NCBI Taxonomy" id="889300"/>
    <lineage>
        <taxon>Bacteria</taxon>
        <taxon>Pseudomonadati</taxon>
        <taxon>Pseudomonadota</taxon>
        <taxon>Alphaproteobacteria</taxon>
        <taxon>Hyphomicrobiales</taxon>
        <taxon>Phyllobacteriaceae</taxon>
        <taxon>Nitratireductor</taxon>
    </lineage>
</organism>
<dbReference type="SUPFAM" id="SSF159888">
    <property type="entry name" value="YdhG-like"/>
    <property type="match status" value="1"/>
</dbReference>
<reference evidence="2 3" key="1">
    <citation type="submission" date="2023-10" db="EMBL/GenBank/DDBJ databases">
        <authorList>
            <person name="Venkata Ramana C."/>
            <person name="Sasikala C."/>
            <person name="Dhurka M."/>
        </authorList>
    </citation>
    <scope>NUCLEOTIDE SEQUENCE [LARGE SCALE GENOMIC DNA]</scope>
    <source>
        <strain evidence="2 3">KCTC 32151</strain>
    </source>
</reference>